<proteinExistence type="predicted"/>
<gene>
    <name evidence="1" type="ORF">AMECASPLE_024877</name>
</gene>
<evidence type="ECO:0000313" key="2">
    <source>
        <dbReference type="Proteomes" id="UP001469553"/>
    </source>
</evidence>
<keyword evidence="2" id="KW-1185">Reference proteome</keyword>
<protein>
    <submittedName>
        <fullName evidence="1">Uncharacterized protein</fullName>
    </submittedName>
</protein>
<reference evidence="1 2" key="1">
    <citation type="submission" date="2021-06" db="EMBL/GenBank/DDBJ databases">
        <authorList>
            <person name="Palmer J.M."/>
        </authorList>
    </citation>
    <scope>NUCLEOTIDE SEQUENCE [LARGE SCALE GENOMIC DNA]</scope>
    <source>
        <strain evidence="1 2">AS_MEX2019</strain>
        <tissue evidence="1">Muscle</tissue>
    </source>
</reference>
<comment type="caution">
    <text evidence="1">The sequence shown here is derived from an EMBL/GenBank/DDBJ whole genome shotgun (WGS) entry which is preliminary data.</text>
</comment>
<name>A0ABV1AC74_9TELE</name>
<dbReference type="EMBL" id="JAHRIP010087045">
    <property type="protein sequence ID" value="MEQ2315677.1"/>
    <property type="molecule type" value="Genomic_DNA"/>
</dbReference>
<dbReference type="Proteomes" id="UP001469553">
    <property type="component" value="Unassembled WGS sequence"/>
</dbReference>
<sequence>MVDDFISEELSEVTEVKEISGISVDSIQPIENHGLGERAAPLSFAKKKNKGVGVRIKKFLQKYSEGRHNRVAPEFVFQEELGDKETKVTALQNFMPEESNLSTGVKVIDEEQESEVTVISVCKEEILKPARESNIIKSFFSSVGKALLRPFKRF</sequence>
<evidence type="ECO:0000313" key="1">
    <source>
        <dbReference type="EMBL" id="MEQ2315677.1"/>
    </source>
</evidence>
<accession>A0ABV1AC74</accession>
<organism evidence="1 2">
    <name type="scientific">Ameca splendens</name>
    <dbReference type="NCBI Taxonomy" id="208324"/>
    <lineage>
        <taxon>Eukaryota</taxon>
        <taxon>Metazoa</taxon>
        <taxon>Chordata</taxon>
        <taxon>Craniata</taxon>
        <taxon>Vertebrata</taxon>
        <taxon>Euteleostomi</taxon>
        <taxon>Actinopterygii</taxon>
        <taxon>Neopterygii</taxon>
        <taxon>Teleostei</taxon>
        <taxon>Neoteleostei</taxon>
        <taxon>Acanthomorphata</taxon>
        <taxon>Ovalentaria</taxon>
        <taxon>Atherinomorphae</taxon>
        <taxon>Cyprinodontiformes</taxon>
        <taxon>Goodeidae</taxon>
        <taxon>Ameca</taxon>
    </lineage>
</organism>